<dbReference type="PANTHER" id="PTHR43751:SF1">
    <property type="entry name" value="SULFATASE ATSG-RELATED"/>
    <property type="match status" value="1"/>
</dbReference>
<keyword evidence="2" id="KW-0378">Hydrolase</keyword>
<evidence type="ECO:0000256" key="1">
    <source>
        <dbReference type="ARBA" id="ARBA00008779"/>
    </source>
</evidence>
<dbReference type="InterPro" id="IPR052701">
    <property type="entry name" value="GAG_Ulvan_Degrading_Sulfatases"/>
</dbReference>
<dbReference type="PANTHER" id="PTHR43751">
    <property type="entry name" value="SULFATASE"/>
    <property type="match status" value="1"/>
</dbReference>
<comment type="similarity">
    <text evidence="1">Belongs to the sulfatase family.</text>
</comment>
<sequence length="505" mass="56989">MKFNNFKYIPAALMMVLTWASCSPKKTETRPNILILMSDNQSWNHAGVYGDKVVRTPNTDKIASEGVRFTNVFCNSPSCTPARGSILTGKDIWSLEEGANLWGTLPTTLTIYTDLMEQAGYKVGFNGKGWGPGSYEANGRPHNPAGNYFKTFKDFLKDRKGEEPWTFWISSYEPGRPYDPNNIQATGSGKAAGIDPDKVTVPKYLPDSKEVRGDIADYYAQVEKFDRIIGETMAQLKASGQLENTVVVVCADNGWQMPRGLANLYDFGTHVPLIISWPGKFKSNAVAENLVTLNDLAPTFLELANIKLPSDMTAKSLLPFVDEQTKPAKERDYVVYGRERHAFVRQHGTSYPGRAIRTKEFLYIRNYEPNRWPAGDPPLYGDVDPYMMHYPGPAKFYLMANKDNPKVKPLFDLAFAKRPADELFDVNKDPDELVNLAYKPEYAQIKQKLAEKLDAYLKATKDPRAVGGKIIWDNTPYFSEIDKTPRPSKEAQKQFKLDSVYNYLK</sequence>
<proteinExistence type="inferred from homology"/>
<name>A0AAJ5W536_9SPHI</name>
<evidence type="ECO:0000259" key="3">
    <source>
        <dbReference type="Pfam" id="PF00884"/>
    </source>
</evidence>
<organism evidence="4 5">
    <name type="scientific">Candidatus Pedobacter colombiensis</name>
    <dbReference type="NCBI Taxonomy" id="3121371"/>
    <lineage>
        <taxon>Bacteria</taxon>
        <taxon>Pseudomonadati</taxon>
        <taxon>Bacteroidota</taxon>
        <taxon>Sphingobacteriia</taxon>
        <taxon>Sphingobacteriales</taxon>
        <taxon>Sphingobacteriaceae</taxon>
        <taxon>Pedobacter</taxon>
    </lineage>
</organism>
<dbReference type="Gene3D" id="3.40.720.10">
    <property type="entry name" value="Alkaline Phosphatase, subunit A"/>
    <property type="match status" value="1"/>
</dbReference>
<dbReference type="EMBL" id="CP119313">
    <property type="protein sequence ID" value="WEK17735.1"/>
    <property type="molecule type" value="Genomic_DNA"/>
</dbReference>
<dbReference type="InterPro" id="IPR024607">
    <property type="entry name" value="Sulfatase_CS"/>
</dbReference>
<dbReference type="InterPro" id="IPR017850">
    <property type="entry name" value="Alkaline_phosphatase_core_sf"/>
</dbReference>
<reference evidence="4" key="1">
    <citation type="submission" date="2023-03" db="EMBL/GenBank/DDBJ databases">
        <title>Andean soil-derived lignocellulolytic bacterial consortium as a source of novel taxa and putative plastic-active enzymes.</title>
        <authorList>
            <person name="Diaz-Garcia L."/>
            <person name="Chuvochina M."/>
            <person name="Feuerriegel G."/>
            <person name="Bunk B."/>
            <person name="Sproer C."/>
            <person name="Streit W.R."/>
            <person name="Rodriguez L.M."/>
            <person name="Overmann J."/>
            <person name="Jimenez D.J."/>
        </authorList>
    </citation>
    <scope>NUCLEOTIDE SEQUENCE</scope>
    <source>
        <strain evidence="4">MAG 3858</strain>
    </source>
</reference>
<dbReference type="GO" id="GO:0016787">
    <property type="term" value="F:hydrolase activity"/>
    <property type="evidence" value="ECO:0007669"/>
    <property type="project" value="UniProtKB-KW"/>
</dbReference>
<dbReference type="CDD" id="cd16027">
    <property type="entry name" value="SGSH"/>
    <property type="match status" value="1"/>
</dbReference>
<dbReference type="PROSITE" id="PS51257">
    <property type="entry name" value="PROKAR_LIPOPROTEIN"/>
    <property type="match status" value="1"/>
</dbReference>
<dbReference type="AlphaFoldDB" id="A0AAJ5W536"/>
<gene>
    <name evidence="4" type="ORF">P0Y49_13105</name>
</gene>
<feature type="domain" description="Sulfatase N-terminal" evidence="3">
    <location>
        <begin position="31"/>
        <end position="306"/>
    </location>
</feature>
<accession>A0AAJ5W536</accession>
<evidence type="ECO:0000256" key="2">
    <source>
        <dbReference type="ARBA" id="ARBA00022801"/>
    </source>
</evidence>
<protein>
    <submittedName>
        <fullName evidence="4">Sulfatase</fullName>
    </submittedName>
</protein>
<evidence type="ECO:0000313" key="5">
    <source>
        <dbReference type="Proteomes" id="UP001214530"/>
    </source>
</evidence>
<evidence type="ECO:0000313" key="4">
    <source>
        <dbReference type="EMBL" id="WEK17735.1"/>
    </source>
</evidence>
<dbReference type="Proteomes" id="UP001214530">
    <property type="component" value="Chromosome"/>
</dbReference>
<dbReference type="SUPFAM" id="SSF53649">
    <property type="entry name" value="Alkaline phosphatase-like"/>
    <property type="match status" value="1"/>
</dbReference>
<dbReference type="InterPro" id="IPR000917">
    <property type="entry name" value="Sulfatase_N"/>
</dbReference>
<dbReference type="PROSITE" id="PS00523">
    <property type="entry name" value="SULFATASE_1"/>
    <property type="match status" value="1"/>
</dbReference>
<dbReference type="Pfam" id="PF00884">
    <property type="entry name" value="Sulfatase"/>
    <property type="match status" value="1"/>
</dbReference>